<feature type="transmembrane region" description="Helical" evidence="8">
    <location>
        <begin position="155"/>
        <end position="174"/>
    </location>
</feature>
<feature type="transmembrane region" description="Helical" evidence="8">
    <location>
        <begin position="855"/>
        <end position="874"/>
    </location>
</feature>
<name>R4YYS8_9ACTN</name>
<keyword evidence="3" id="KW-0547">Nucleotide-binding</keyword>
<reference evidence="11 12" key="1">
    <citation type="journal article" date="2013" name="ISME J.">
        <title>Metabolic model for the filamentous 'Candidatus Microthrix parvicella' based on genomic and metagenomic analyses.</title>
        <authorList>
            <person name="Jon McIlroy S."/>
            <person name="Kristiansen R."/>
            <person name="Albertsen M."/>
            <person name="Michael Karst S."/>
            <person name="Rossetti S."/>
            <person name="Lund Nielsen J."/>
            <person name="Tandoi V."/>
            <person name="James Seviour R."/>
            <person name="Nielsen P.H."/>
        </authorList>
    </citation>
    <scope>NUCLEOTIDE SEQUENCE [LARGE SCALE GENOMIC DNA]</scope>
    <source>
        <strain evidence="11 12">RN1</strain>
    </source>
</reference>
<comment type="caution">
    <text evidence="11">The sequence shown here is derived from an EMBL/GenBank/DDBJ whole genome shotgun (WGS) entry which is preliminary data.</text>
</comment>
<accession>R4YYS8</accession>
<feature type="transmembrane region" description="Helical" evidence="8">
    <location>
        <begin position="599"/>
        <end position="620"/>
    </location>
</feature>
<evidence type="ECO:0000313" key="12">
    <source>
        <dbReference type="Proteomes" id="UP000018291"/>
    </source>
</evidence>
<dbReference type="InterPro" id="IPR014223">
    <property type="entry name" value="ABC_CydC/D"/>
</dbReference>
<feature type="domain" description="ABC transmembrane type-1" evidence="10">
    <location>
        <begin position="25"/>
        <end position="297"/>
    </location>
</feature>
<gene>
    <name evidence="11" type="ORF">BN381_250046</name>
</gene>
<dbReference type="PANTHER" id="PTHR24221:SF590">
    <property type="entry name" value="COMPONENT LINKED WITH THE ASSEMBLY OF CYTOCHROME' TRANSPORT TRANSMEMBRANE ATP-BINDING PROTEIN ABC TRANSPORTER CYDD-RELATED"/>
    <property type="match status" value="1"/>
</dbReference>
<keyword evidence="5 8" id="KW-1133">Transmembrane helix</keyword>
<dbReference type="PROSITE" id="PS50929">
    <property type="entry name" value="ABC_TM1F"/>
    <property type="match status" value="2"/>
</dbReference>
<feature type="domain" description="ABC transporter" evidence="9">
    <location>
        <begin position="915"/>
        <end position="1122"/>
    </location>
</feature>
<sequence>MGPIDPSLLRALPGARSRVARLAGMGVISGVLALGQAIAVAASVTAIVRGSSLAMPLAVLGAVLVLRGLVSAGDEVVSREAGHQVSGQIRVGLLQRWLASPPERRPNPAEAVALAGPGAQSVEPYVAAYLPALVTAVTVPVLAVLVLAWVDIWSAAILVCTLPLLPFFAALIGLHTEAETARRWGALHALAGHFLDVVRGLPTLVAYGRADHQVEHISAVGDAHRRATVRTLRTAFLSSASLELLATISVAMVAVAVGLRLANGSMDLKVGLTAILLAPEAYWPVRRVGQEFHNAADGSAALDAARPYLETADQQIPAAEADEAERRVAVDDVTFGYPDHPHILNRLSLDTSADVGLTVLTGPSGSGKSTLLDLIAGIRTPTSGSIRARRAHLATQRPLVLPGPVADVVRLGAPDASDSACQDALRTVGLWSALAERQGLDTPLGDDGFGLSAGQRTRLALARAQLSDAPLLLLDEPTAHVDVDDVGALRAVVMGLAQERRVIVATHDAALIELADDRWNLTDQPAGVPLPRDASLKVERNVESKVVGKTASTTASAPGLVTHPDQESDKPTDVSGLAGTALAWWQRRSTAARLRLSCLLGGLSVTAGVALTATSGWLIVQASTQPVVLTLLVAIVGVRTFGIARPVLHYGERVVSHDAALETLAKRRVDVYRRLVPLTPARLGRRHRGDLLTAVVTDLDDAIDAQVRVLVPWWSTVIAGGCAVAIVAVAVPVAALVLAVGGALAFGVAALGSRAEQSAQNDAVRARGEALRITTDLVDRLDQVRAVAGPYPRAAAAPIGRVEDAHVRQGEAEARLIRSRALTLAMLWAVLAATVVGIMMLASGGLNGGAVSAPIAALVALAPIALADAWVGLAEIGGARARARQAEVRLDGVLNQKPAVSDDGALGLPDGVLPVTAEAISASWTAEQQPLGPFTLPILGPGVRAQISGSNGIGKSTMLAVLARQLEPVTGTHLLDGISAADVRLDVARADIAVVDDEPHAFAGTIRANLALARPTATDHDLFAAVDSADLSAWLARQPDGLDTPLAGLSGGERTRLALARAILSRRRLVLLDEPIAHLDEATAQRALVGLLADGDLAVVAVSHQQLPMIDAEIAPPPVEAVGAP</sequence>
<dbReference type="Gene3D" id="3.40.50.300">
    <property type="entry name" value="P-loop containing nucleotide triphosphate hydrolases"/>
    <property type="match status" value="2"/>
</dbReference>
<dbReference type="GO" id="GO:0042883">
    <property type="term" value="P:cysteine transport"/>
    <property type="evidence" value="ECO:0007669"/>
    <property type="project" value="InterPro"/>
</dbReference>
<dbReference type="RefSeq" id="WP_012226293.1">
    <property type="nucleotide sequence ID" value="NZ_HG422565.1"/>
</dbReference>
<dbReference type="PROSITE" id="PS50893">
    <property type="entry name" value="ABC_TRANSPORTER_2"/>
    <property type="match status" value="2"/>
</dbReference>
<evidence type="ECO:0000256" key="5">
    <source>
        <dbReference type="ARBA" id="ARBA00022989"/>
    </source>
</evidence>
<dbReference type="InterPro" id="IPR036640">
    <property type="entry name" value="ABC1_TM_sf"/>
</dbReference>
<feature type="transmembrane region" description="Helical" evidence="8">
    <location>
        <begin position="53"/>
        <end position="70"/>
    </location>
</feature>
<feature type="region of interest" description="Disordered" evidence="7">
    <location>
        <begin position="547"/>
        <end position="573"/>
    </location>
</feature>
<evidence type="ECO:0000256" key="7">
    <source>
        <dbReference type="SAM" id="MobiDB-lite"/>
    </source>
</evidence>
<dbReference type="SUPFAM" id="SSF90123">
    <property type="entry name" value="ABC transporter transmembrane region"/>
    <property type="match status" value="2"/>
</dbReference>
<dbReference type="InterPro" id="IPR027417">
    <property type="entry name" value="P-loop_NTPase"/>
</dbReference>
<dbReference type="SUPFAM" id="SSF52540">
    <property type="entry name" value="P-loop containing nucleoside triphosphate hydrolases"/>
    <property type="match status" value="2"/>
</dbReference>
<evidence type="ECO:0000313" key="11">
    <source>
        <dbReference type="EMBL" id="CCM63553.1"/>
    </source>
</evidence>
<dbReference type="InterPro" id="IPR003593">
    <property type="entry name" value="AAA+_ATPase"/>
</dbReference>
<feature type="transmembrane region" description="Helical" evidence="8">
    <location>
        <begin position="22"/>
        <end position="47"/>
    </location>
</feature>
<dbReference type="PROSITE" id="PS00211">
    <property type="entry name" value="ABC_TRANSPORTER_1"/>
    <property type="match status" value="1"/>
</dbReference>
<dbReference type="STRING" id="1229780.BN381_250046"/>
<dbReference type="GO" id="GO:0005524">
    <property type="term" value="F:ATP binding"/>
    <property type="evidence" value="ECO:0007669"/>
    <property type="project" value="UniProtKB-KW"/>
</dbReference>
<dbReference type="InterPro" id="IPR039421">
    <property type="entry name" value="Type_1_exporter"/>
</dbReference>
<dbReference type="PANTHER" id="PTHR24221">
    <property type="entry name" value="ATP-BINDING CASSETTE SUB-FAMILY B"/>
    <property type="match status" value="1"/>
</dbReference>
<proteinExistence type="predicted"/>
<dbReference type="CDD" id="cd18584">
    <property type="entry name" value="ABC_6TM_AarD_CydD"/>
    <property type="match status" value="1"/>
</dbReference>
<keyword evidence="12" id="KW-1185">Reference proteome</keyword>
<evidence type="ECO:0000256" key="2">
    <source>
        <dbReference type="ARBA" id="ARBA00022692"/>
    </source>
</evidence>
<feature type="transmembrane region" description="Helical" evidence="8">
    <location>
        <begin position="126"/>
        <end position="149"/>
    </location>
</feature>
<dbReference type="InterPro" id="IPR003439">
    <property type="entry name" value="ABC_transporter-like_ATP-bd"/>
</dbReference>
<dbReference type="EMBL" id="CANL01000018">
    <property type="protein sequence ID" value="CCM63553.1"/>
    <property type="molecule type" value="Genomic_DNA"/>
</dbReference>
<dbReference type="GO" id="GO:0140359">
    <property type="term" value="F:ABC-type transporter activity"/>
    <property type="evidence" value="ECO:0007669"/>
    <property type="project" value="InterPro"/>
</dbReference>
<dbReference type="InterPro" id="IPR011527">
    <property type="entry name" value="ABC1_TM_dom"/>
</dbReference>
<feature type="domain" description="ABC transmembrane type-1" evidence="10">
    <location>
        <begin position="596"/>
        <end position="776"/>
    </location>
</feature>
<dbReference type="GO" id="GO:0045454">
    <property type="term" value="P:cell redox homeostasis"/>
    <property type="evidence" value="ECO:0007669"/>
    <property type="project" value="InterPro"/>
</dbReference>
<dbReference type="Pfam" id="PF00005">
    <property type="entry name" value="ABC_tran"/>
    <property type="match status" value="2"/>
</dbReference>
<dbReference type="NCBIfam" id="TIGR02868">
    <property type="entry name" value="CydC"/>
    <property type="match status" value="1"/>
</dbReference>
<feature type="transmembrane region" description="Helical" evidence="8">
    <location>
        <begin position="718"/>
        <end position="751"/>
    </location>
</feature>
<feature type="transmembrane region" description="Helical" evidence="8">
    <location>
        <begin position="821"/>
        <end position="843"/>
    </location>
</feature>
<evidence type="ECO:0000256" key="3">
    <source>
        <dbReference type="ARBA" id="ARBA00022741"/>
    </source>
</evidence>
<keyword evidence="2 8" id="KW-0812">Transmembrane</keyword>
<dbReference type="Pfam" id="PF00664">
    <property type="entry name" value="ABC_membrane"/>
    <property type="match status" value="1"/>
</dbReference>
<protein>
    <submittedName>
        <fullName evidence="11">Putative Cysteine export CydDC family ABC transporter permease subunit/ATP-binding protein CydC</fullName>
    </submittedName>
</protein>
<evidence type="ECO:0000256" key="1">
    <source>
        <dbReference type="ARBA" id="ARBA00004651"/>
    </source>
</evidence>
<feature type="transmembrane region" description="Helical" evidence="8">
    <location>
        <begin position="627"/>
        <end position="648"/>
    </location>
</feature>
<feature type="transmembrane region" description="Helical" evidence="8">
    <location>
        <begin position="235"/>
        <end position="259"/>
    </location>
</feature>
<evidence type="ECO:0000259" key="10">
    <source>
        <dbReference type="PROSITE" id="PS50929"/>
    </source>
</evidence>
<feature type="domain" description="ABC transporter" evidence="9">
    <location>
        <begin position="328"/>
        <end position="551"/>
    </location>
</feature>
<dbReference type="AlphaFoldDB" id="R4YYS8"/>
<dbReference type="GO" id="GO:0016887">
    <property type="term" value="F:ATP hydrolysis activity"/>
    <property type="evidence" value="ECO:0007669"/>
    <property type="project" value="InterPro"/>
</dbReference>
<dbReference type="Proteomes" id="UP000018291">
    <property type="component" value="Unassembled WGS sequence"/>
</dbReference>
<organism evidence="11 12">
    <name type="scientific">Candidatus Neomicrothrix parvicella RN1</name>
    <dbReference type="NCBI Taxonomy" id="1229780"/>
    <lineage>
        <taxon>Bacteria</taxon>
        <taxon>Bacillati</taxon>
        <taxon>Actinomycetota</taxon>
        <taxon>Acidimicrobiia</taxon>
        <taxon>Acidimicrobiales</taxon>
        <taxon>Microthrixaceae</taxon>
        <taxon>Candidatus Neomicrothrix</taxon>
    </lineage>
</organism>
<dbReference type="InterPro" id="IPR014216">
    <property type="entry name" value="ABC_transptr_CydD"/>
</dbReference>
<dbReference type="eggNOG" id="COG4988">
    <property type="taxonomic scope" value="Bacteria"/>
</dbReference>
<evidence type="ECO:0000256" key="6">
    <source>
        <dbReference type="ARBA" id="ARBA00023136"/>
    </source>
</evidence>
<comment type="subcellular location">
    <subcellularLocation>
        <location evidence="1">Cell membrane</location>
        <topology evidence="1">Multi-pass membrane protein</topology>
    </subcellularLocation>
</comment>
<keyword evidence="4 11" id="KW-0067">ATP-binding</keyword>
<dbReference type="GO" id="GO:0005886">
    <property type="term" value="C:plasma membrane"/>
    <property type="evidence" value="ECO:0007669"/>
    <property type="project" value="UniProtKB-SubCell"/>
</dbReference>
<evidence type="ECO:0000259" key="9">
    <source>
        <dbReference type="PROSITE" id="PS50893"/>
    </source>
</evidence>
<dbReference type="eggNOG" id="COG4987">
    <property type="taxonomic scope" value="Bacteria"/>
</dbReference>
<keyword evidence="6 8" id="KW-0472">Membrane</keyword>
<evidence type="ECO:0000256" key="8">
    <source>
        <dbReference type="SAM" id="Phobius"/>
    </source>
</evidence>
<dbReference type="GO" id="GO:0034775">
    <property type="term" value="P:glutathione transmembrane transport"/>
    <property type="evidence" value="ECO:0007669"/>
    <property type="project" value="InterPro"/>
</dbReference>
<dbReference type="InterPro" id="IPR017871">
    <property type="entry name" value="ABC_transporter-like_CS"/>
</dbReference>
<dbReference type="SMART" id="SM00382">
    <property type="entry name" value="AAA"/>
    <property type="match status" value="2"/>
</dbReference>
<dbReference type="Gene3D" id="1.20.1560.10">
    <property type="entry name" value="ABC transporter type 1, transmembrane domain"/>
    <property type="match status" value="2"/>
</dbReference>
<dbReference type="NCBIfam" id="TIGR02857">
    <property type="entry name" value="CydD"/>
    <property type="match status" value="1"/>
</dbReference>
<evidence type="ECO:0000256" key="4">
    <source>
        <dbReference type="ARBA" id="ARBA00022840"/>
    </source>
</evidence>
<dbReference type="HOGENOM" id="CLU_000604_17_5_11"/>
<dbReference type="OrthoDB" id="9806127at2"/>